<name>A0A1H8FDI1_9PROT</name>
<dbReference type="SUPFAM" id="SSF56349">
    <property type="entry name" value="DNA breaking-rejoining enzymes"/>
    <property type="match status" value="1"/>
</dbReference>
<dbReference type="GO" id="GO:0003677">
    <property type="term" value="F:DNA binding"/>
    <property type="evidence" value="ECO:0007669"/>
    <property type="project" value="UniProtKB-KW"/>
</dbReference>
<dbReference type="PANTHER" id="PTHR30349">
    <property type="entry name" value="PHAGE INTEGRASE-RELATED"/>
    <property type="match status" value="1"/>
</dbReference>
<dbReference type="PANTHER" id="PTHR30349:SF64">
    <property type="entry name" value="PROPHAGE INTEGRASE INTD-RELATED"/>
    <property type="match status" value="1"/>
</dbReference>
<dbReference type="InterPro" id="IPR002104">
    <property type="entry name" value="Integrase_catalytic"/>
</dbReference>
<evidence type="ECO:0000256" key="3">
    <source>
        <dbReference type="ARBA" id="ARBA00023125"/>
    </source>
</evidence>
<dbReference type="AlphaFoldDB" id="A0A1H8FDI1"/>
<evidence type="ECO:0000256" key="2">
    <source>
        <dbReference type="ARBA" id="ARBA00022908"/>
    </source>
</evidence>
<keyword evidence="2" id="KW-0229">DNA integration</keyword>
<evidence type="ECO:0000256" key="5">
    <source>
        <dbReference type="SAM" id="MobiDB-lite"/>
    </source>
</evidence>
<dbReference type="EMBL" id="FOCT01000003">
    <property type="protein sequence ID" value="SEN29625.1"/>
    <property type="molecule type" value="Genomic_DNA"/>
</dbReference>
<dbReference type="GO" id="GO:0015074">
    <property type="term" value="P:DNA integration"/>
    <property type="evidence" value="ECO:0007669"/>
    <property type="project" value="UniProtKB-KW"/>
</dbReference>
<dbReference type="InterPro" id="IPR050090">
    <property type="entry name" value="Tyrosine_recombinase_XerCD"/>
</dbReference>
<feature type="domain" description="Tyr recombinase" evidence="6">
    <location>
        <begin position="175"/>
        <end position="349"/>
    </location>
</feature>
<dbReference type="RefSeq" id="WP_074745059.1">
    <property type="nucleotide sequence ID" value="NZ_FOCT01000003.1"/>
</dbReference>
<evidence type="ECO:0000259" key="6">
    <source>
        <dbReference type="PROSITE" id="PS51898"/>
    </source>
</evidence>
<dbReference type="PROSITE" id="PS51898">
    <property type="entry name" value="TYR_RECOMBINASE"/>
    <property type="match status" value="1"/>
</dbReference>
<feature type="region of interest" description="Disordered" evidence="5">
    <location>
        <begin position="111"/>
        <end position="132"/>
    </location>
</feature>
<dbReference type="GO" id="GO:0006310">
    <property type="term" value="P:DNA recombination"/>
    <property type="evidence" value="ECO:0007669"/>
    <property type="project" value="UniProtKB-KW"/>
</dbReference>
<dbReference type="Pfam" id="PF00589">
    <property type="entry name" value="Phage_integrase"/>
    <property type="match status" value="1"/>
</dbReference>
<reference evidence="7 8" key="1">
    <citation type="submission" date="2016-10" db="EMBL/GenBank/DDBJ databases">
        <authorList>
            <person name="de Groot N.N."/>
        </authorList>
    </citation>
    <scope>NUCLEOTIDE SEQUENCE [LARGE SCALE GENOMIC DNA]</scope>
    <source>
        <strain evidence="7 8">Nl18</strain>
    </source>
</reference>
<keyword evidence="4" id="KW-0233">DNA recombination</keyword>
<keyword evidence="3" id="KW-0238">DNA-binding</keyword>
<protein>
    <submittedName>
        <fullName evidence="7">Site-specific recombinase XerD</fullName>
    </submittedName>
</protein>
<dbReference type="CDD" id="cd00796">
    <property type="entry name" value="INT_Rci_Hp1_C"/>
    <property type="match status" value="1"/>
</dbReference>
<dbReference type="Gene3D" id="1.10.150.130">
    <property type="match status" value="1"/>
</dbReference>
<dbReference type="Proteomes" id="UP000183898">
    <property type="component" value="Unassembled WGS sequence"/>
</dbReference>
<comment type="similarity">
    <text evidence="1">Belongs to the 'phage' integrase family.</text>
</comment>
<dbReference type="InterPro" id="IPR013762">
    <property type="entry name" value="Integrase-like_cat_sf"/>
</dbReference>
<accession>A0A1H8FDI1</accession>
<dbReference type="Gene3D" id="1.10.443.10">
    <property type="entry name" value="Intergrase catalytic core"/>
    <property type="match status" value="1"/>
</dbReference>
<gene>
    <name evidence="7" type="ORF">SAMN05216404_103295</name>
</gene>
<organism evidence="7 8">
    <name type="scientific">Nitrosospira multiformis</name>
    <dbReference type="NCBI Taxonomy" id="1231"/>
    <lineage>
        <taxon>Bacteria</taxon>
        <taxon>Pseudomonadati</taxon>
        <taxon>Pseudomonadota</taxon>
        <taxon>Betaproteobacteria</taxon>
        <taxon>Nitrosomonadales</taxon>
        <taxon>Nitrosomonadaceae</taxon>
        <taxon>Nitrosospira</taxon>
    </lineage>
</organism>
<dbReference type="InterPro" id="IPR010998">
    <property type="entry name" value="Integrase_recombinase_N"/>
</dbReference>
<dbReference type="InterPro" id="IPR011010">
    <property type="entry name" value="DNA_brk_join_enz"/>
</dbReference>
<evidence type="ECO:0000313" key="7">
    <source>
        <dbReference type="EMBL" id="SEN29625.1"/>
    </source>
</evidence>
<sequence length="359" mass="40889">MATIQRRSGRDGDVTYRVQIRLKGYPPETASFQRLTDAKEWAAKTETAIRAGRHFGQSKRRTFNDLADEYQVHAKNIKCLGHWRKIFGNDLLDKITPSRINKERDKLLSEATSRFATPATGNPELDAKRQRSLRTGSTVNRYLAALSSCLSYGVRMEWIERNPCERVTKPKEGEGRVRFLTDEERPRLLDACLPHPDLYLAVVLALTTGARQAEIMTLRWHQIDFKRQVITLDKTKNGDKRALALVGEAFTLLQERAKVRNLKDDRIFPPTKYAKKAQYLDLRAQWEGALKKADIKDFHWHDLRHTAASYLAMSGVSLVEIAKVLGHRTMQMVARYSHLSEGHIVATGEKLAARLGVGK</sequence>
<evidence type="ECO:0000256" key="4">
    <source>
        <dbReference type="ARBA" id="ARBA00023172"/>
    </source>
</evidence>
<proteinExistence type="inferred from homology"/>
<evidence type="ECO:0000256" key="1">
    <source>
        <dbReference type="ARBA" id="ARBA00008857"/>
    </source>
</evidence>
<evidence type="ECO:0000313" key="8">
    <source>
        <dbReference type="Proteomes" id="UP000183898"/>
    </source>
</evidence>